<comment type="similarity">
    <text evidence="1 3">Belongs to the N-Me-Phe pilin family.</text>
</comment>
<evidence type="ECO:0000256" key="2">
    <source>
        <dbReference type="ARBA" id="ARBA00022481"/>
    </source>
</evidence>
<accession>A0A0B4XM27</accession>
<evidence type="ECO:0000256" key="4">
    <source>
        <dbReference type="SAM" id="Phobius"/>
    </source>
</evidence>
<sequence length="155" mass="16018">MKQVQKGFTLIELMIVVAIIGILAAIAIPQYQDYIARSQVSRVMSETGALRTIVETCMMEGRDATTTPPCQLGMTASNLLGGGGDEDESGEGFPDVTISLADNTASIDATFGQNASSAISGSGLTWSRDDQGTWACSTTVDAKFAPSGCPATTGG</sequence>
<dbReference type="SUPFAM" id="SSF54523">
    <property type="entry name" value="Pili subunits"/>
    <property type="match status" value="1"/>
</dbReference>
<dbReference type="InterPro" id="IPR001082">
    <property type="entry name" value="Pilin"/>
</dbReference>
<keyword evidence="4" id="KW-1133">Transmembrane helix</keyword>
<evidence type="ECO:0000313" key="6">
    <source>
        <dbReference type="Proteomes" id="UP000006764"/>
    </source>
</evidence>
<dbReference type="OrthoDB" id="5918848at2"/>
<keyword evidence="4" id="KW-0472">Membrane</keyword>
<gene>
    <name evidence="5" type="ORF">S7S_04900</name>
</gene>
<name>A0A0B4XM27_9GAMM</name>
<dbReference type="AlphaFoldDB" id="A0A0B4XM27"/>
<dbReference type="NCBIfam" id="TIGR02532">
    <property type="entry name" value="IV_pilin_GFxxxE"/>
    <property type="match status" value="1"/>
</dbReference>
<evidence type="ECO:0000256" key="1">
    <source>
        <dbReference type="ARBA" id="ARBA00005233"/>
    </source>
</evidence>
<organism evidence="5 6">
    <name type="scientific">Isoalcanivorax pacificus W11-5</name>
    <dbReference type="NCBI Taxonomy" id="391936"/>
    <lineage>
        <taxon>Bacteria</taxon>
        <taxon>Pseudomonadati</taxon>
        <taxon>Pseudomonadota</taxon>
        <taxon>Gammaproteobacteria</taxon>
        <taxon>Oceanospirillales</taxon>
        <taxon>Alcanivoracaceae</taxon>
        <taxon>Isoalcanivorax</taxon>
    </lineage>
</organism>
<proteinExistence type="inferred from homology"/>
<dbReference type="PANTHER" id="PTHR30093">
    <property type="entry name" value="GENERAL SECRETION PATHWAY PROTEIN G"/>
    <property type="match status" value="1"/>
</dbReference>
<evidence type="ECO:0000313" key="5">
    <source>
        <dbReference type="EMBL" id="AJD47402.1"/>
    </source>
</evidence>
<dbReference type="GO" id="GO:0009289">
    <property type="term" value="C:pilus"/>
    <property type="evidence" value="ECO:0007669"/>
    <property type="project" value="InterPro"/>
</dbReference>
<dbReference type="Pfam" id="PF07963">
    <property type="entry name" value="N_methyl"/>
    <property type="match status" value="1"/>
</dbReference>
<protein>
    <submittedName>
        <fullName evidence="5">Fimbrial protein</fullName>
    </submittedName>
</protein>
<dbReference type="GO" id="GO:0007155">
    <property type="term" value="P:cell adhesion"/>
    <property type="evidence" value="ECO:0007669"/>
    <property type="project" value="InterPro"/>
</dbReference>
<keyword evidence="2" id="KW-0488">Methylation</keyword>
<feature type="transmembrane region" description="Helical" evidence="4">
    <location>
        <begin position="7"/>
        <end position="28"/>
    </location>
</feature>
<dbReference type="HOGENOM" id="CLU_091705_4_2_6"/>
<dbReference type="KEGG" id="apac:S7S_04900"/>
<keyword evidence="3" id="KW-0281">Fimbrium</keyword>
<dbReference type="PROSITE" id="PS00409">
    <property type="entry name" value="PROKAR_NTER_METHYL"/>
    <property type="match status" value="1"/>
</dbReference>
<dbReference type="STRING" id="391936.S7S_04900"/>
<dbReference type="Gene3D" id="3.30.700.10">
    <property type="entry name" value="Glycoprotein, Type 4 Pilin"/>
    <property type="match status" value="1"/>
</dbReference>
<dbReference type="InterPro" id="IPR012902">
    <property type="entry name" value="N_methyl_site"/>
</dbReference>
<dbReference type="InterPro" id="IPR045584">
    <property type="entry name" value="Pilin-like"/>
</dbReference>
<dbReference type="Proteomes" id="UP000006764">
    <property type="component" value="Chromosome"/>
</dbReference>
<dbReference type="Pfam" id="PF00114">
    <property type="entry name" value="Pilin"/>
    <property type="match status" value="1"/>
</dbReference>
<keyword evidence="4" id="KW-0812">Transmembrane</keyword>
<dbReference type="EMBL" id="CP004387">
    <property type="protein sequence ID" value="AJD47402.1"/>
    <property type="molecule type" value="Genomic_DNA"/>
</dbReference>
<keyword evidence="6" id="KW-1185">Reference proteome</keyword>
<reference evidence="5 6" key="1">
    <citation type="journal article" date="2012" name="J. Bacteriol.">
        <title>Genome sequence of an alkane-degrading bacterium, Alcanivorax pacificus type strain W11-5, isolated from deep sea sediment.</title>
        <authorList>
            <person name="Lai Q."/>
            <person name="Shao Z."/>
        </authorList>
    </citation>
    <scope>NUCLEOTIDE SEQUENCE [LARGE SCALE GENOMIC DNA]</scope>
    <source>
        <strain evidence="5 6">W11-5</strain>
    </source>
</reference>
<evidence type="ECO:0000256" key="3">
    <source>
        <dbReference type="RuleBase" id="RU000389"/>
    </source>
</evidence>